<evidence type="ECO:0000313" key="2">
    <source>
        <dbReference type="Proteomes" id="UP000037460"/>
    </source>
</evidence>
<comment type="caution">
    <text evidence="1">The sequence shown here is derived from an EMBL/GenBank/DDBJ whole genome shotgun (WGS) entry which is preliminary data.</text>
</comment>
<dbReference type="Proteomes" id="UP000037460">
    <property type="component" value="Unassembled WGS sequence"/>
</dbReference>
<evidence type="ECO:0000313" key="1">
    <source>
        <dbReference type="EMBL" id="KOO35329.1"/>
    </source>
</evidence>
<gene>
    <name evidence="1" type="ORF">Ctob_009755</name>
</gene>
<dbReference type="EMBL" id="JWZX01000910">
    <property type="protein sequence ID" value="KOO35329.1"/>
    <property type="molecule type" value="Genomic_DNA"/>
</dbReference>
<proteinExistence type="predicted"/>
<name>A0A0M0K951_9EUKA</name>
<accession>A0A0M0K951</accession>
<keyword evidence="2" id="KW-1185">Reference proteome</keyword>
<dbReference type="OrthoDB" id="10647818at2759"/>
<dbReference type="AlphaFoldDB" id="A0A0M0K951"/>
<organism evidence="1 2">
    <name type="scientific">Chrysochromulina tobinii</name>
    <dbReference type="NCBI Taxonomy" id="1460289"/>
    <lineage>
        <taxon>Eukaryota</taxon>
        <taxon>Haptista</taxon>
        <taxon>Haptophyta</taxon>
        <taxon>Prymnesiophyceae</taxon>
        <taxon>Prymnesiales</taxon>
        <taxon>Chrysochromulinaceae</taxon>
        <taxon>Chrysochromulina</taxon>
    </lineage>
</organism>
<reference evidence="2" key="1">
    <citation type="journal article" date="2015" name="PLoS Genet.">
        <title>Genome Sequence and Transcriptome Analyses of Chrysochromulina tobin: Metabolic Tools for Enhanced Algal Fitness in the Prominent Order Prymnesiales (Haptophyceae).</title>
        <authorList>
            <person name="Hovde B.T."/>
            <person name="Deodato C.R."/>
            <person name="Hunsperger H.M."/>
            <person name="Ryken S.A."/>
            <person name="Yost W."/>
            <person name="Jha R.K."/>
            <person name="Patterson J."/>
            <person name="Monnat R.J. Jr."/>
            <person name="Barlow S.B."/>
            <person name="Starkenburg S.R."/>
            <person name="Cattolico R.A."/>
        </authorList>
    </citation>
    <scope>NUCLEOTIDE SEQUENCE</scope>
    <source>
        <strain evidence="2">CCMP291</strain>
    </source>
</reference>
<sequence>MKLPSSVAAVVPEAVRDLPVTEANWKAVRSCFPTEEAAANAVKLNNAILLPYGFDASNRAANIAGSYKVLRELLQDEGEVLEIITKNPGVLGCVPAELAKSDANTIRMAAGFVSGVDSVLGPAKSFLTGLGWWDEKTKGVLVDGQLRAVDTSAGAEESSLAELELEEIELEGETFLFDANGLYNGEKNLLLAQRGEEWDADLAKARPVWVPFGTWDPETQFLEEYEEVDE</sequence>
<protein>
    <submittedName>
        <fullName evidence="1">Uncharacterized protein</fullName>
    </submittedName>
</protein>